<keyword evidence="2" id="KW-1185">Reference proteome</keyword>
<organism evidence="1 2">
    <name type="scientific">Desulfocicer vacuolatum DSM 3385</name>
    <dbReference type="NCBI Taxonomy" id="1121400"/>
    <lineage>
        <taxon>Bacteria</taxon>
        <taxon>Pseudomonadati</taxon>
        <taxon>Thermodesulfobacteriota</taxon>
        <taxon>Desulfobacteria</taxon>
        <taxon>Desulfobacterales</taxon>
        <taxon>Desulfobacteraceae</taxon>
        <taxon>Desulfocicer</taxon>
    </lineage>
</organism>
<dbReference type="EMBL" id="FWXY01000002">
    <property type="protein sequence ID" value="SMC44333.1"/>
    <property type="molecule type" value="Genomic_DNA"/>
</dbReference>
<dbReference type="AlphaFoldDB" id="A0A1W1Z7E9"/>
<sequence length="83" mass="9237">MFYEAIYQPRNEDKLSDKAKKFIGRLIAIQDGGQEETAPGKSQVVYIASPNIGIIPNTDLENITSIPNTKWTALSKLNAQDQE</sequence>
<accession>A0A1W1Z7E9</accession>
<dbReference type="Proteomes" id="UP000192418">
    <property type="component" value="Unassembled WGS sequence"/>
</dbReference>
<protein>
    <submittedName>
        <fullName evidence="1">Uncharacterized protein</fullName>
    </submittedName>
</protein>
<reference evidence="1 2" key="1">
    <citation type="submission" date="2017-04" db="EMBL/GenBank/DDBJ databases">
        <authorList>
            <person name="Afonso C.L."/>
            <person name="Miller P.J."/>
            <person name="Scott M.A."/>
            <person name="Spackman E."/>
            <person name="Goraichik I."/>
            <person name="Dimitrov K.M."/>
            <person name="Suarez D.L."/>
            <person name="Swayne D.E."/>
        </authorList>
    </citation>
    <scope>NUCLEOTIDE SEQUENCE [LARGE SCALE GENOMIC DNA]</scope>
    <source>
        <strain evidence="1 2">DSM 3385</strain>
    </source>
</reference>
<name>A0A1W1Z7E9_9BACT</name>
<evidence type="ECO:0000313" key="1">
    <source>
        <dbReference type="EMBL" id="SMC44333.1"/>
    </source>
</evidence>
<dbReference type="OrthoDB" id="5421757at2"/>
<gene>
    <name evidence="1" type="ORF">SAMN02746065_102127</name>
</gene>
<proteinExistence type="predicted"/>
<dbReference type="RefSeq" id="WP_084066800.1">
    <property type="nucleotide sequence ID" value="NZ_FWXY01000002.1"/>
</dbReference>
<evidence type="ECO:0000313" key="2">
    <source>
        <dbReference type="Proteomes" id="UP000192418"/>
    </source>
</evidence>